<dbReference type="EMBL" id="FOMW01000002">
    <property type="protein sequence ID" value="SFD67668.1"/>
    <property type="molecule type" value="Genomic_DNA"/>
</dbReference>
<protein>
    <submittedName>
        <fullName evidence="1">Transposase</fullName>
    </submittedName>
</protein>
<dbReference type="RefSeq" id="WP_281244834.1">
    <property type="nucleotide sequence ID" value="NZ_FOMW01000002.1"/>
</dbReference>
<proteinExistence type="predicted"/>
<name>A0A1I1UDI4_9RHOB</name>
<dbReference type="AlphaFoldDB" id="A0A1I1UDI4"/>
<accession>A0A1I1UDI4</accession>
<evidence type="ECO:0000313" key="1">
    <source>
        <dbReference type="EMBL" id="SFD67668.1"/>
    </source>
</evidence>
<reference evidence="1 2" key="1">
    <citation type="submission" date="2016-10" db="EMBL/GenBank/DDBJ databases">
        <authorList>
            <person name="de Groot N.N."/>
        </authorList>
    </citation>
    <scope>NUCLEOTIDE SEQUENCE [LARGE SCALE GENOMIC DNA]</scope>
    <source>
        <strain evidence="1 2">DSM 11443</strain>
    </source>
</reference>
<dbReference type="STRING" id="74348.SAMN04488523_10238"/>
<gene>
    <name evidence="1" type="ORF">SAMN04488523_10238</name>
</gene>
<organism evidence="1 2">
    <name type="scientific">Sulfitobacter brevis</name>
    <dbReference type="NCBI Taxonomy" id="74348"/>
    <lineage>
        <taxon>Bacteria</taxon>
        <taxon>Pseudomonadati</taxon>
        <taxon>Pseudomonadota</taxon>
        <taxon>Alphaproteobacteria</taxon>
        <taxon>Rhodobacterales</taxon>
        <taxon>Roseobacteraceae</taxon>
        <taxon>Sulfitobacter</taxon>
    </lineage>
</organism>
<sequence>MGLKRTDEFREDAVQIALTSGLTRKQVAGDLNRPGITRDL</sequence>
<keyword evidence="2" id="KW-1185">Reference proteome</keyword>
<dbReference type="Proteomes" id="UP000198977">
    <property type="component" value="Unassembled WGS sequence"/>
</dbReference>
<evidence type="ECO:0000313" key="2">
    <source>
        <dbReference type="Proteomes" id="UP000198977"/>
    </source>
</evidence>